<name>T0ZVX0_9ZZZZ</name>
<dbReference type="AlphaFoldDB" id="T0ZVX0"/>
<comment type="caution">
    <text evidence="1">The sequence shown here is derived from an EMBL/GenBank/DDBJ whole genome shotgun (WGS) entry which is preliminary data.</text>
</comment>
<sequence>MRHATRFRVALAVVAAVMLAPAARAVPSFSRQTGMACAACHTVFPELTPFGREFKANGYVLDNLRQVRAVSSTRQQLLSLSQLPTLSVMMQTAYSTLSKAKPDPNGGSAQNGTVEFPRQLSLFYAGRIAPHLGIFSQLTYDGKADHLSIDNTDVRFAKLMVLPGKNTLTYGLSLNNNPTVQDLWNTTPAWGFPFSHSNVAVAGTPLGPADVQIDEQFAQQVAGLTGYVFYDQSLYVEFGGYRSFQPGAVAPLDSADSNVLAGFSPYWRLAYEYDWDANALEVGTYGEDFKVYPGGGVPLAGPQSTYLDVAGDFQYQYLGEKNIVTVAGTYIHENMHAMPAGAANPADTLAVGKFWASYYYRRRYGGTIAWFGTSGSRDSGLYGFGCSSARTLAYCSAHALSTSATGSPDSNGFILEADYLPWYNVKLSAQYVLFNKFMGATSNYDGYGRSASDNDVLQLMLWYAF</sequence>
<proteinExistence type="predicted"/>
<evidence type="ECO:0000313" key="1">
    <source>
        <dbReference type="EMBL" id="EQD32814.1"/>
    </source>
</evidence>
<gene>
    <name evidence="1" type="ORF">B1A_19248</name>
</gene>
<protein>
    <submittedName>
        <fullName evidence="1">Cytochrome c1 protein</fullName>
    </submittedName>
</protein>
<dbReference type="EMBL" id="AUZX01014200">
    <property type="protein sequence ID" value="EQD32814.1"/>
    <property type="molecule type" value="Genomic_DNA"/>
</dbReference>
<reference evidence="1" key="2">
    <citation type="journal article" date="2014" name="ISME J.">
        <title>Microbial stratification in low pH oxic and suboxic macroscopic growths along an acid mine drainage.</title>
        <authorList>
            <person name="Mendez-Garcia C."/>
            <person name="Mesa V."/>
            <person name="Sprenger R.R."/>
            <person name="Richter M."/>
            <person name="Diez M.S."/>
            <person name="Solano J."/>
            <person name="Bargiela R."/>
            <person name="Golyshina O.V."/>
            <person name="Manteca A."/>
            <person name="Ramos J.L."/>
            <person name="Gallego J.R."/>
            <person name="Llorente I."/>
            <person name="Martins Dos Santos V.A."/>
            <person name="Jensen O.N."/>
            <person name="Pelaez A.I."/>
            <person name="Sanchez J."/>
            <person name="Ferrer M."/>
        </authorList>
    </citation>
    <scope>NUCLEOTIDE SEQUENCE</scope>
</reference>
<accession>T0ZVX0</accession>
<reference evidence="1" key="1">
    <citation type="submission" date="2013-08" db="EMBL/GenBank/DDBJ databases">
        <authorList>
            <person name="Mendez C."/>
            <person name="Richter M."/>
            <person name="Ferrer M."/>
            <person name="Sanchez J."/>
        </authorList>
    </citation>
    <scope>NUCLEOTIDE SEQUENCE</scope>
</reference>
<organism evidence="1">
    <name type="scientific">mine drainage metagenome</name>
    <dbReference type="NCBI Taxonomy" id="410659"/>
    <lineage>
        <taxon>unclassified sequences</taxon>
        <taxon>metagenomes</taxon>
        <taxon>ecological metagenomes</taxon>
    </lineage>
</organism>